<evidence type="ECO:0000313" key="9">
    <source>
        <dbReference type="EMBL" id="GMT12494.1"/>
    </source>
</evidence>
<comment type="similarity">
    <text evidence="2 8">Belongs to the cytochrome P450 family.</text>
</comment>
<dbReference type="PANTHER" id="PTHR24300:SF375">
    <property type="entry name" value="CYTOCHROME P450 FAMILY"/>
    <property type="match status" value="1"/>
</dbReference>
<keyword evidence="10" id="KW-1185">Reference proteome</keyword>
<dbReference type="CDD" id="cd20617">
    <property type="entry name" value="CYP1_2-like"/>
    <property type="match status" value="1"/>
</dbReference>
<evidence type="ECO:0000256" key="7">
    <source>
        <dbReference type="PIRSR" id="PIRSR602401-1"/>
    </source>
</evidence>
<dbReference type="GO" id="GO:0006805">
    <property type="term" value="P:xenobiotic metabolic process"/>
    <property type="evidence" value="ECO:0007669"/>
    <property type="project" value="TreeGrafter"/>
</dbReference>
<feature type="binding site" description="axial binding residue" evidence="7">
    <location>
        <position position="415"/>
    </location>
    <ligand>
        <name>heme</name>
        <dbReference type="ChEBI" id="CHEBI:30413"/>
    </ligand>
    <ligandPart>
        <name>Fe</name>
        <dbReference type="ChEBI" id="CHEBI:18248"/>
    </ligandPart>
</feature>
<proteinExistence type="inferred from homology"/>
<protein>
    <recommendedName>
        <fullName evidence="11">Cytochrome P450</fullName>
    </recommendedName>
</protein>
<name>A0AAV5V1N3_9BILA</name>
<evidence type="ECO:0000256" key="3">
    <source>
        <dbReference type="ARBA" id="ARBA00022723"/>
    </source>
</evidence>
<dbReference type="GO" id="GO:0016712">
    <property type="term" value="F:oxidoreductase activity, acting on paired donors, with incorporation or reduction of molecular oxygen, reduced flavin or flavoprotein as one donor, and incorporation of one atom of oxygen"/>
    <property type="evidence" value="ECO:0007669"/>
    <property type="project" value="TreeGrafter"/>
</dbReference>
<evidence type="ECO:0000256" key="4">
    <source>
        <dbReference type="ARBA" id="ARBA00023002"/>
    </source>
</evidence>
<dbReference type="InterPro" id="IPR001128">
    <property type="entry name" value="Cyt_P450"/>
</dbReference>
<dbReference type="InterPro" id="IPR002401">
    <property type="entry name" value="Cyt_P450_E_grp-I"/>
</dbReference>
<dbReference type="PRINTS" id="PR00385">
    <property type="entry name" value="P450"/>
</dbReference>
<dbReference type="EMBL" id="BTSY01000001">
    <property type="protein sequence ID" value="GMT12494.1"/>
    <property type="molecule type" value="Genomic_DNA"/>
</dbReference>
<evidence type="ECO:0000313" key="10">
    <source>
        <dbReference type="Proteomes" id="UP001432322"/>
    </source>
</evidence>
<dbReference type="InterPro" id="IPR017972">
    <property type="entry name" value="Cyt_P450_CS"/>
</dbReference>
<keyword evidence="3 7" id="KW-0479">Metal-binding</keyword>
<dbReference type="GO" id="GO:0005506">
    <property type="term" value="F:iron ion binding"/>
    <property type="evidence" value="ECO:0007669"/>
    <property type="project" value="InterPro"/>
</dbReference>
<dbReference type="GO" id="GO:0020037">
    <property type="term" value="F:heme binding"/>
    <property type="evidence" value="ECO:0007669"/>
    <property type="project" value="InterPro"/>
</dbReference>
<keyword evidence="5 7" id="KW-0408">Iron</keyword>
<comment type="cofactor">
    <cofactor evidence="1 7">
        <name>heme</name>
        <dbReference type="ChEBI" id="CHEBI:30413"/>
    </cofactor>
</comment>
<dbReference type="InterPro" id="IPR036396">
    <property type="entry name" value="Cyt_P450_sf"/>
</dbReference>
<sequence>GPTPLPLLGNVIQLVWNFPGMNVYQGWRDKFGPIYTWWMGPMHVITINDFDLIQEMFVNDGETYADRKTVGGVSEFYRGGSYGIADTNGRVWREQRRFALHTLRDFGLGKDAMQKRILHEASDLLTALENDCKSAGKTTPIKYMEKTVASVINLVIFGFRYDEQHEADFYRLQKLLKDQVQTLANPLLVLFFSFPRIVPYVPIVRGYFDKVYKVRDALYNYFTEHIEAHKAVIDYDNDEAVDFCEAYLKEMHRQKDDPETSFFDRQFINVCVDLWFAGMDTTATTMAWGTAMLLHRPEVLTRLHDEYDRVIGSDRLITMNDKPSLPYANAFINEVQRWANIVPQNLLRRTNKEVTVAGVTIPEGSNVTPQISMLLMDEKVFPEPTKFNPDRFLDEEGKLITYKQFLPFSVGKRQCPGEGLARMELFLFFANVTHRFNMANVDPSKPPSLIKRMKEGGKPESFECVLTRRVVG</sequence>
<dbReference type="Gene3D" id="1.10.630.10">
    <property type="entry name" value="Cytochrome P450"/>
    <property type="match status" value="1"/>
</dbReference>
<evidence type="ECO:0000256" key="2">
    <source>
        <dbReference type="ARBA" id="ARBA00010617"/>
    </source>
</evidence>
<dbReference type="PROSITE" id="PS00086">
    <property type="entry name" value="CYTOCHROME_P450"/>
    <property type="match status" value="1"/>
</dbReference>
<organism evidence="9 10">
    <name type="scientific">Pristionchus fissidentatus</name>
    <dbReference type="NCBI Taxonomy" id="1538716"/>
    <lineage>
        <taxon>Eukaryota</taxon>
        <taxon>Metazoa</taxon>
        <taxon>Ecdysozoa</taxon>
        <taxon>Nematoda</taxon>
        <taxon>Chromadorea</taxon>
        <taxon>Rhabditida</taxon>
        <taxon>Rhabditina</taxon>
        <taxon>Diplogasteromorpha</taxon>
        <taxon>Diplogasteroidea</taxon>
        <taxon>Neodiplogasteridae</taxon>
        <taxon>Pristionchus</taxon>
    </lineage>
</organism>
<keyword evidence="7 8" id="KW-0349">Heme</keyword>
<evidence type="ECO:0000256" key="6">
    <source>
        <dbReference type="ARBA" id="ARBA00023033"/>
    </source>
</evidence>
<gene>
    <name evidence="9" type="ORF">PFISCL1PPCAC_3791</name>
</gene>
<dbReference type="Pfam" id="PF00067">
    <property type="entry name" value="p450"/>
    <property type="match status" value="1"/>
</dbReference>
<dbReference type="PRINTS" id="PR00463">
    <property type="entry name" value="EP450I"/>
</dbReference>
<evidence type="ECO:0008006" key="11">
    <source>
        <dbReference type="Google" id="ProtNLM"/>
    </source>
</evidence>
<keyword evidence="4 8" id="KW-0560">Oxidoreductase</keyword>
<evidence type="ECO:0000256" key="1">
    <source>
        <dbReference type="ARBA" id="ARBA00001971"/>
    </source>
</evidence>
<dbReference type="GO" id="GO:0006082">
    <property type="term" value="P:organic acid metabolic process"/>
    <property type="evidence" value="ECO:0007669"/>
    <property type="project" value="TreeGrafter"/>
</dbReference>
<dbReference type="GO" id="GO:0005737">
    <property type="term" value="C:cytoplasm"/>
    <property type="evidence" value="ECO:0007669"/>
    <property type="project" value="TreeGrafter"/>
</dbReference>
<feature type="non-terminal residue" evidence="9">
    <location>
        <position position="1"/>
    </location>
</feature>
<dbReference type="InterPro" id="IPR050182">
    <property type="entry name" value="Cytochrome_P450_fam2"/>
</dbReference>
<comment type="caution">
    <text evidence="9">The sequence shown here is derived from an EMBL/GenBank/DDBJ whole genome shotgun (WGS) entry which is preliminary data.</text>
</comment>
<dbReference type="PANTHER" id="PTHR24300">
    <property type="entry name" value="CYTOCHROME P450 508A4-RELATED"/>
    <property type="match status" value="1"/>
</dbReference>
<accession>A0AAV5V1N3</accession>
<evidence type="ECO:0000256" key="8">
    <source>
        <dbReference type="RuleBase" id="RU000461"/>
    </source>
</evidence>
<dbReference type="FunFam" id="1.10.630.10:FF:000036">
    <property type="entry name" value="CYtochrome P450 family"/>
    <property type="match status" value="1"/>
</dbReference>
<dbReference type="AlphaFoldDB" id="A0AAV5V1N3"/>
<dbReference type="SUPFAM" id="SSF48264">
    <property type="entry name" value="Cytochrome P450"/>
    <property type="match status" value="1"/>
</dbReference>
<reference evidence="9" key="1">
    <citation type="submission" date="2023-10" db="EMBL/GenBank/DDBJ databases">
        <title>Genome assembly of Pristionchus species.</title>
        <authorList>
            <person name="Yoshida K."/>
            <person name="Sommer R.J."/>
        </authorList>
    </citation>
    <scope>NUCLEOTIDE SEQUENCE</scope>
    <source>
        <strain evidence="9">RS5133</strain>
    </source>
</reference>
<dbReference type="Proteomes" id="UP001432322">
    <property type="component" value="Unassembled WGS sequence"/>
</dbReference>
<evidence type="ECO:0000256" key="5">
    <source>
        <dbReference type="ARBA" id="ARBA00023004"/>
    </source>
</evidence>
<keyword evidence="6 8" id="KW-0503">Monooxygenase</keyword>
<feature type="non-terminal residue" evidence="9">
    <location>
        <position position="472"/>
    </location>
</feature>